<keyword evidence="9 12" id="KW-0201">Cytochrome c-type biogenesis</keyword>
<dbReference type="RefSeq" id="WP_394311012.1">
    <property type="nucleotide sequence ID" value="NZ_JBHGPK010000004.1"/>
</dbReference>
<feature type="transmembrane region" description="Helical" evidence="12">
    <location>
        <begin position="12"/>
        <end position="35"/>
    </location>
</feature>
<gene>
    <name evidence="13" type="primary">ccmD</name>
    <name evidence="13" type="ORF">ACETRX_13915</name>
</gene>
<evidence type="ECO:0000256" key="5">
    <source>
        <dbReference type="ARBA" id="ARBA00022448"/>
    </source>
</evidence>
<keyword evidence="8 12" id="KW-0812">Transmembrane</keyword>
<proteinExistence type="inferred from homology"/>
<evidence type="ECO:0000313" key="13">
    <source>
        <dbReference type="EMBL" id="MFC2250716.1"/>
    </source>
</evidence>
<evidence type="ECO:0000256" key="10">
    <source>
        <dbReference type="ARBA" id="ARBA00022989"/>
    </source>
</evidence>
<comment type="similarity">
    <text evidence="3 12">Belongs to the CcmD/CycX/HelD family.</text>
</comment>
<comment type="subcellular location">
    <subcellularLocation>
        <location evidence="2 12">Cell inner membrane</location>
        <topology evidence="2 12">Single-pass membrane protein</topology>
    </subcellularLocation>
</comment>
<sequence>MVLFGMDLGPHWAFIVWAYGLAVAVIVLLIAWVVLDHKAQHRTLADLEARGLRRRSRRDAKPDGQLS</sequence>
<dbReference type="NCBIfam" id="TIGR03141">
    <property type="entry name" value="cytochro_ccmD"/>
    <property type="match status" value="1"/>
</dbReference>
<keyword evidence="5 12" id="KW-0813">Transport</keyword>
<comment type="function">
    <text evidence="1 12">Required for the export of heme to the periplasm for the biogenesis of c-type cytochromes.</text>
</comment>
<name>A0ABV6ZEW1_9HYPH</name>
<evidence type="ECO:0000256" key="9">
    <source>
        <dbReference type="ARBA" id="ARBA00022748"/>
    </source>
</evidence>
<dbReference type="Proteomes" id="UP001595190">
    <property type="component" value="Unassembled WGS sequence"/>
</dbReference>
<protein>
    <recommendedName>
        <fullName evidence="4 12">Heme exporter protein D</fullName>
    </recommendedName>
</protein>
<organism evidence="13 14">
    <name type="scientific">Labrys neptuniae</name>
    <dbReference type="NCBI Taxonomy" id="376174"/>
    <lineage>
        <taxon>Bacteria</taxon>
        <taxon>Pseudomonadati</taxon>
        <taxon>Pseudomonadota</taxon>
        <taxon>Alphaproteobacteria</taxon>
        <taxon>Hyphomicrobiales</taxon>
        <taxon>Xanthobacteraceae</taxon>
        <taxon>Labrys</taxon>
    </lineage>
</organism>
<keyword evidence="6 12" id="KW-1003">Cell membrane</keyword>
<accession>A0ABV6ZEW1</accession>
<evidence type="ECO:0000256" key="1">
    <source>
        <dbReference type="ARBA" id="ARBA00002442"/>
    </source>
</evidence>
<reference evidence="13 14" key="1">
    <citation type="submission" date="2024-09" db="EMBL/GenBank/DDBJ databases">
        <title>Description of Labrys sedimenti sp. nov., isolated from a diclofenac-degrading enrichment culture, and genome-based reclassification of Labrys portucalensis as a later heterotypic synonym of Labrys neptuniae.</title>
        <authorList>
            <person name="Tancsics A."/>
            <person name="Csepanyi A."/>
        </authorList>
    </citation>
    <scope>NUCLEOTIDE SEQUENCE [LARGE SCALE GENOMIC DNA]</scope>
    <source>
        <strain evidence="13 14">LMG 23412</strain>
    </source>
</reference>
<evidence type="ECO:0000256" key="6">
    <source>
        <dbReference type="ARBA" id="ARBA00022475"/>
    </source>
</evidence>
<keyword evidence="7 12" id="KW-0997">Cell inner membrane</keyword>
<evidence type="ECO:0000256" key="4">
    <source>
        <dbReference type="ARBA" id="ARBA00016461"/>
    </source>
</evidence>
<dbReference type="InterPro" id="IPR007078">
    <property type="entry name" value="Haem_export_protD_CcmD"/>
</dbReference>
<evidence type="ECO:0000256" key="7">
    <source>
        <dbReference type="ARBA" id="ARBA00022519"/>
    </source>
</evidence>
<comment type="caution">
    <text evidence="13">The sequence shown here is derived from an EMBL/GenBank/DDBJ whole genome shotgun (WGS) entry which is preliminary data.</text>
</comment>
<keyword evidence="11 12" id="KW-0472">Membrane</keyword>
<evidence type="ECO:0000256" key="2">
    <source>
        <dbReference type="ARBA" id="ARBA00004377"/>
    </source>
</evidence>
<evidence type="ECO:0000256" key="11">
    <source>
        <dbReference type="ARBA" id="ARBA00023136"/>
    </source>
</evidence>
<evidence type="ECO:0000256" key="12">
    <source>
        <dbReference type="RuleBase" id="RU363101"/>
    </source>
</evidence>
<evidence type="ECO:0000256" key="8">
    <source>
        <dbReference type="ARBA" id="ARBA00022692"/>
    </source>
</evidence>
<dbReference type="EMBL" id="JBHGPK010000004">
    <property type="protein sequence ID" value="MFC2250716.1"/>
    <property type="molecule type" value="Genomic_DNA"/>
</dbReference>
<evidence type="ECO:0000313" key="14">
    <source>
        <dbReference type="Proteomes" id="UP001595190"/>
    </source>
</evidence>
<dbReference type="Pfam" id="PF04995">
    <property type="entry name" value="CcmD"/>
    <property type="match status" value="1"/>
</dbReference>
<evidence type="ECO:0000256" key="3">
    <source>
        <dbReference type="ARBA" id="ARBA00008741"/>
    </source>
</evidence>
<keyword evidence="10 12" id="KW-1133">Transmembrane helix</keyword>